<accession>A0A1U8B5I8</accession>
<dbReference type="NCBIfam" id="TIGR00756">
    <property type="entry name" value="PPR"/>
    <property type="match status" value="5"/>
</dbReference>
<dbReference type="PANTHER" id="PTHR47926:SF511">
    <property type="entry name" value="PENTATRICOPEPTIDE REPEAT-CONTAINING PROTEIN"/>
    <property type="match status" value="1"/>
</dbReference>
<sequence>MAPSVSPSMSSRYIYAFATTHLNRMINGYVRSGHLNEARTLFDQNIEARNIISWNSLIAGYVKNDQIRFAQDLFDQMPKRDVVSWNTMLLGFQRTNDPEKVVQYFIQMGRVGLAPSEFTLSIVVSAVCGTGFRLLIPQLHARIVCSAFGSCVFVGSALVGGYTDLGCSISLRRVFDEIRVKNVTSWNALISGYMDLGCLAEARSTFQAMPERNVVSWTTLVNGFIRNKKLSEARLNFDRMTDRNVVTWTVMISGYEQNRQYTDALELYLLMRNSGVRPNHFTISSVLSACAGCSSLLMGQQVHSSILKSGLPVDVIVSTSLVDMYSKCGDVCAAFCIFNSMIDKNLVSWNSIIGGYARHGLGTRALEEFERMISSGVRPDYITFINVLSACGHGGLVEEGERYFMSMEAKYGIQPQIEHYACMVDMFGRAGQLEKAEKLIKEMPFEPDIIVWGALLGACGLHSSLKLGAFAAEELYKLEQDHPAIYSMLSKIHSDMGVWSSVIETKERMRDMSARKQKASSWIERILPLR</sequence>
<dbReference type="Pfam" id="PF13041">
    <property type="entry name" value="PPR_2"/>
    <property type="match status" value="3"/>
</dbReference>
<dbReference type="PANTHER" id="PTHR47926">
    <property type="entry name" value="PENTATRICOPEPTIDE REPEAT-CONTAINING PROTEIN"/>
    <property type="match status" value="1"/>
</dbReference>
<protein>
    <submittedName>
        <fullName evidence="2">Pentatricopeptide repeat-containing protein At4g02750-like</fullName>
    </submittedName>
</protein>
<organism evidence="1 2">
    <name type="scientific">Nelumbo nucifera</name>
    <name type="common">Sacred lotus</name>
    <dbReference type="NCBI Taxonomy" id="4432"/>
    <lineage>
        <taxon>Eukaryota</taxon>
        <taxon>Viridiplantae</taxon>
        <taxon>Streptophyta</taxon>
        <taxon>Embryophyta</taxon>
        <taxon>Tracheophyta</taxon>
        <taxon>Spermatophyta</taxon>
        <taxon>Magnoliopsida</taxon>
        <taxon>Proteales</taxon>
        <taxon>Nelumbonaceae</taxon>
        <taxon>Nelumbo</taxon>
    </lineage>
</organism>
<dbReference type="OMA" id="ACGLHSN"/>
<dbReference type="Gene3D" id="1.25.40.10">
    <property type="entry name" value="Tetratricopeptide repeat domain"/>
    <property type="match status" value="4"/>
</dbReference>
<dbReference type="FunFam" id="1.25.40.10:FF:000090">
    <property type="entry name" value="Pentatricopeptide repeat-containing protein, chloroplastic"/>
    <property type="match status" value="1"/>
</dbReference>
<dbReference type="Pfam" id="PF01535">
    <property type="entry name" value="PPR"/>
    <property type="match status" value="3"/>
</dbReference>
<proteinExistence type="predicted"/>
<dbReference type="RefSeq" id="XP_010271081.1">
    <property type="nucleotide sequence ID" value="XM_010272779.1"/>
</dbReference>
<evidence type="ECO:0000313" key="2">
    <source>
        <dbReference type="RefSeq" id="XP_010271081.1"/>
    </source>
</evidence>
<dbReference type="OrthoDB" id="185373at2759"/>
<dbReference type="InterPro" id="IPR002885">
    <property type="entry name" value="PPR_rpt"/>
</dbReference>
<dbReference type="KEGG" id="nnu:104607200"/>
<dbReference type="InterPro" id="IPR046848">
    <property type="entry name" value="E_motif"/>
</dbReference>
<dbReference type="GO" id="GO:0009451">
    <property type="term" value="P:RNA modification"/>
    <property type="evidence" value="ECO:0007669"/>
    <property type="project" value="InterPro"/>
</dbReference>
<dbReference type="InterPro" id="IPR011990">
    <property type="entry name" value="TPR-like_helical_dom_sf"/>
</dbReference>
<dbReference type="InterPro" id="IPR046960">
    <property type="entry name" value="PPR_At4g14850-like_plant"/>
</dbReference>
<dbReference type="PROSITE" id="PS51375">
    <property type="entry name" value="PPR"/>
    <property type="match status" value="4"/>
</dbReference>
<keyword evidence="1" id="KW-1185">Reference proteome</keyword>
<name>A0A1U8B5I8_NELNU</name>
<dbReference type="Proteomes" id="UP000189703">
    <property type="component" value="Unplaced"/>
</dbReference>
<reference evidence="2" key="1">
    <citation type="submission" date="2025-08" db="UniProtKB">
        <authorList>
            <consortium name="RefSeq"/>
        </authorList>
    </citation>
    <scope>IDENTIFICATION</scope>
</reference>
<dbReference type="Pfam" id="PF20431">
    <property type="entry name" value="E_motif"/>
    <property type="match status" value="1"/>
</dbReference>
<dbReference type="eggNOG" id="KOG4197">
    <property type="taxonomic scope" value="Eukaryota"/>
</dbReference>
<dbReference type="GeneID" id="104607200"/>
<gene>
    <name evidence="2" type="primary">LOC104607200</name>
</gene>
<dbReference type="GO" id="GO:0003723">
    <property type="term" value="F:RNA binding"/>
    <property type="evidence" value="ECO:0007669"/>
    <property type="project" value="InterPro"/>
</dbReference>
<evidence type="ECO:0000313" key="1">
    <source>
        <dbReference type="Proteomes" id="UP000189703"/>
    </source>
</evidence>
<dbReference type="AlphaFoldDB" id="A0A1U8B5I8"/>